<dbReference type="OrthoDB" id="9971575at2759"/>
<organism evidence="1 2">
    <name type="scientific">Blyttiomyces helicus</name>
    <dbReference type="NCBI Taxonomy" id="388810"/>
    <lineage>
        <taxon>Eukaryota</taxon>
        <taxon>Fungi</taxon>
        <taxon>Fungi incertae sedis</taxon>
        <taxon>Chytridiomycota</taxon>
        <taxon>Chytridiomycota incertae sedis</taxon>
        <taxon>Chytridiomycetes</taxon>
        <taxon>Chytridiomycetes incertae sedis</taxon>
        <taxon>Blyttiomyces</taxon>
    </lineage>
</organism>
<sequence>VLTLPVQPLRINAHSGSDDFPLEDVLIFFEGAAAIEASLPSSLPPISHETHRGRMLHSPWVALRVADARPEVRFTLDISHWNVVAERMIDVETLRPILEKTLHIHARIGTTQASQVADPRSDSVKEFETYHRACWETVWQAHKTSGKMKWTSLTPEYGPVEDLYMPQSYIESEGKHRAERPVDDIIFDEAVRLREVFELHGTASFS</sequence>
<evidence type="ECO:0000313" key="2">
    <source>
        <dbReference type="Proteomes" id="UP000269721"/>
    </source>
</evidence>
<keyword evidence="2" id="KW-1185">Reference proteome</keyword>
<feature type="non-terminal residue" evidence="1">
    <location>
        <position position="1"/>
    </location>
</feature>
<dbReference type="AlphaFoldDB" id="A0A4P9W0G1"/>
<name>A0A4P9W0G1_9FUNG</name>
<gene>
    <name evidence="1" type="ORF">BDK51DRAFT_22387</name>
</gene>
<evidence type="ECO:0000313" key="1">
    <source>
        <dbReference type="EMBL" id="RKO85609.1"/>
    </source>
</evidence>
<dbReference type="EMBL" id="KZ998920">
    <property type="protein sequence ID" value="RKO85609.1"/>
    <property type="molecule type" value="Genomic_DNA"/>
</dbReference>
<accession>A0A4P9W0G1</accession>
<protein>
    <recommendedName>
        <fullName evidence="3">Xylose isomerase</fullName>
    </recommendedName>
</protein>
<dbReference type="Gene3D" id="3.20.20.150">
    <property type="entry name" value="Divalent-metal-dependent TIM barrel enzymes"/>
    <property type="match status" value="1"/>
</dbReference>
<dbReference type="Proteomes" id="UP000269721">
    <property type="component" value="Unassembled WGS sequence"/>
</dbReference>
<reference evidence="2" key="1">
    <citation type="journal article" date="2018" name="Nat. Microbiol.">
        <title>Leveraging single-cell genomics to expand the fungal tree of life.</title>
        <authorList>
            <person name="Ahrendt S.R."/>
            <person name="Quandt C.A."/>
            <person name="Ciobanu D."/>
            <person name="Clum A."/>
            <person name="Salamov A."/>
            <person name="Andreopoulos B."/>
            <person name="Cheng J.F."/>
            <person name="Woyke T."/>
            <person name="Pelin A."/>
            <person name="Henrissat B."/>
            <person name="Reynolds N.K."/>
            <person name="Benny G.L."/>
            <person name="Smith M.E."/>
            <person name="James T.Y."/>
            <person name="Grigoriev I.V."/>
        </authorList>
    </citation>
    <scope>NUCLEOTIDE SEQUENCE [LARGE SCALE GENOMIC DNA]</scope>
</reference>
<evidence type="ECO:0008006" key="3">
    <source>
        <dbReference type="Google" id="ProtNLM"/>
    </source>
</evidence>
<proteinExistence type="predicted"/>